<comment type="caution">
    <text evidence="1">The sequence shown here is derived from an EMBL/GenBank/DDBJ whole genome shotgun (WGS) entry which is preliminary data.</text>
</comment>
<proteinExistence type="predicted"/>
<sequence>MRAMAELDTTVVRVDPTNTATTVTVRSASGLAQGNTSTVMAARMNQECLAMAGSIYKEYTTEKGRRPTTRLSREFIDEPYSSVHFGETSIEVQDEAAIA</sequence>
<organism evidence="1 2">
    <name type="scientific">Cinchona calisaya</name>
    <dbReference type="NCBI Taxonomy" id="153742"/>
    <lineage>
        <taxon>Eukaryota</taxon>
        <taxon>Viridiplantae</taxon>
        <taxon>Streptophyta</taxon>
        <taxon>Embryophyta</taxon>
        <taxon>Tracheophyta</taxon>
        <taxon>Spermatophyta</taxon>
        <taxon>Magnoliopsida</taxon>
        <taxon>eudicotyledons</taxon>
        <taxon>Gunneridae</taxon>
        <taxon>Pentapetalae</taxon>
        <taxon>asterids</taxon>
        <taxon>lamiids</taxon>
        <taxon>Gentianales</taxon>
        <taxon>Rubiaceae</taxon>
        <taxon>Cinchonoideae</taxon>
        <taxon>Cinchoneae</taxon>
        <taxon>Cinchona</taxon>
    </lineage>
</organism>
<accession>A0ABD2YW70</accession>
<reference evidence="1 2" key="1">
    <citation type="submission" date="2024-11" db="EMBL/GenBank/DDBJ databases">
        <title>A near-complete genome assembly of Cinchona calisaya.</title>
        <authorList>
            <person name="Lian D.C."/>
            <person name="Zhao X.W."/>
            <person name="Wei L."/>
        </authorList>
    </citation>
    <scope>NUCLEOTIDE SEQUENCE [LARGE SCALE GENOMIC DNA]</scope>
    <source>
        <tissue evidence="1">Nenye</tissue>
    </source>
</reference>
<dbReference type="EMBL" id="JBJUIK010000012">
    <property type="protein sequence ID" value="KAL3509793.1"/>
    <property type="molecule type" value="Genomic_DNA"/>
</dbReference>
<evidence type="ECO:0000313" key="1">
    <source>
        <dbReference type="EMBL" id="KAL3509793.1"/>
    </source>
</evidence>
<name>A0ABD2YW70_9GENT</name>
<protein>
    <submittedName>
        <fullName evidence="1">Uncharacterized protein</fullName>
    </submittedName>
</protein>
<gene>
    <name evidence="1" type="ORF">ACH5RR_029194</name>
</gene>
<keyword evidence="2" id="KW-1185">Reference proteome</keyword>
<evidence type="ECO:0000313" key="2">
    <source>
        <dbReference type="Proteomes" id="UP001630127"/>
    </source>
</evidence>
<dbReference type="AlphaFoldDB" id="A0ABD2YW70"/>
<dbReference type="Proteomes" id="UP001630127">
    <property type="component" value="Unassembled WGS sequence"/>
</dbReference>